<keyword evidence="3" id="KW-1185">Reference proteome</keyword>
<dbReference type="EMBL" id="PVWP01000011">
    <property type="protein sequence ID" value="PSB36179.1"/>
    <property type="molecule type" value="Genomic_DNA"/>
</dbReference>
<gene>
    <name evidence="2" type="ORF">C7B81_14380</name>
</gene>
<accession>A0ABX5F6Y3</accession>
<protein>
    <recommendedName>
        <fullName evidence="1">PilZ domain-containing protein</fullName>
    </recommendedName>
</protein>
<feature type="domain" description="PilZ" evidence="1">
    <location>
        <begin position="44"/>
        <end position="123"/>
    </location>
</feature>
<dbReference type="SUPFAM" id="SSF141371">
    <property type="entry name" value="PilZ domain-like"/>
    <property type="match status" value="1"/>
</dbReference>
<evidence type="ECO:0000313" key="3">
    <source>
        <dbReference type="Proteomes" id="UP000238218"/>
    </source>
</evidence>
<comment type="caution">
    <text evidence="2">The sequence shown here is derived from an EMBL/GenBank/DDBJ whole genome shotgun (WGS) entry which is preliminary data.</text>
</comment>
<dbReference type="Pfam" id="PF07238">
    <property type="entry name" value="PilZ"/>
    <property type="match status" value="1"/>
</dbReference>
<dbReference type="InterPro" id="IPR009875">
    <property type="entry name" value="PilZ_domain"/>
</dbReference>
<organism evidence="2 3">
    <name type="scientific">Aphanothece cf. minutissima CCALA 015</name>
    <dbReference type="NCBI Taxonomy" id="2107695"/>
    <lineage>
        <taxon>Bacteria</taxon>
        <taxon>Bacillati</taxon>
        <taxon>Cyanobacteriota</taxon>
        <taxon>Cyanophyceae</taxon>
        <taxon>Oscillatoriophycideae</taxon>
        <taxon>Chroococcales</taxon>
        <taxon>Aphanothecaceae</taxon>
        <taxon>Aphanothece</taxon>
    </lineage>
</organism>
<dbReference type="Proteomes" id="UP000238218">
    <property type="component" value="Unassembled WGS sequence"/>
</dbReference>
<dbReference type="Gene3D" id="2.40.10.220">
    <property type="entry name" value="predicted glycosyltransferase like domains"/>
    <property type="match status" value="1"/>
</dbReference>
<reference evidence="2 3" key="2">
    <citation type="submission" date="2018-03" db="EMBL/GenBank/DDBJ databases">
        <title>The ancient ancestry and fast evolution of plastids.</title>
        <authorList>
            <person name="Moore K.R."/>
            <person name="Magnabosco C."/>
            <person name="Momper L."/>
            <person name="Gold D.A."/>
            <person name="Bosak T."/>
            <person name="Fournier G.P."/>
        </authorList>
    </citation>
    <scope>NUCLEOTIDE SEQUENCE [LARGE SCALE GENOMIC DNA]</scope>
    <source>
        <strain evidence="2 3">CCALA 015</strain>
    </source>
</reference>
<sequence>MILVESVNHFCRTLKPVWSQSPLPRDMKESRLPVREPKFSAPFFQILIKVEVFFQDHCYSGHLWDVSRSGACIRSFQQVPMGTPAQIRFHDPSDGEVIEARGELIWMNQLRGAHYSGLRFEEGFDISKTFLRLLIKADES</sequence>
<name>A0ABX5F6Y3_9CHRO</name>
<evidence type="ECO:0000259" key="1">
    <source>
        <dbReference type="Pfam" id="PF07238"/>
    </source>
</evidence>
<evidence type="ECO:0000313" key="2">
    <source>
        <dbReference type="EMBL" id="PSB36179.1"/>
    </source>
</evidence>
<proteinExistence type="predicted"/>
<reference evidence="2 3" key="1">
    <citation type="submission" date="2018-02" db="EMBL/GenBank/DDBJ databases">
        <authorList>
            <person name="Moore K."/>
            <person name="Momper L."/>
        </authorList>
    </citation>
    <scope>NUCLEOTIDE SEQUENCE [LARGE SCALE GENOMIC DNA]</scope>
    <source>
        <strain evidence="2 3">CCALA 015</strain>
    </source>
</reference>